<evidence type="ECO:0000256" key="1">
    <source>
        <dbReference type="SAM" id="SignalP"/>
    </source>
</evidence>
<dbReference type="SUPFAM" id="SSF53850">
    <property type="entry name" value="Periplasmic binding protein-like II"/>
    <property type="match status" value="1"/>
</dbReference>
<accession>A0ABP3E410</accession>
<dbReference type="PROSITE" id="PS51257">
    <property type="entry name" value="PROKAR_LIPOPROTEIN"/>
    <property type="match status" value="1"/>
</dbReference>
<dbReference type="PANTHER" id="PTHR43649">
    <property type="entry name" value="ARABINOSE-BINDING PROTEIN-RELATED"/>
    <property type="match status" value="1"/>
</dbReference>
<comment type="caution">
    <text evidence="2">The sequence shown here is derived from an EMBL/GenBank/DDBJ whole genome shotgun (WGS) entry which is preliminary data.</text>
</comment>
<sequence>MTFSIARHRRRAAAVALPLTATLLLAACGGGDSGADSKTITLAYATANNTEQAYEVLAKDYMAAHPGTTVKTTRIALNAYNQTISTQLQAGNAPDVLYMNSGTGQTVSVGQLSKANHLLELDKSVAAGIPEAQLDGYEFDGKLYGLPTSITISGIVYNDELAKQNGVTITPTTTLEEVLSQCGKVAATGKSIFGLAGSIPENNGILALEIASSTVYGPTPDWNQQRADGKVTFANTQGWKDALQAVKDLNDAKCFQKGAAGAGFDALTNGAAQGKLFGFFAPSGATKDIMDGAKGRVKLVALPFPGPAATPTQMSVANNLGLSGNKKTKNPDLVKDFLKYAVSPEASKKFAQSQGSMPIGKVATADLLPQYQPVADLLAKEQYRPFGVDSWKSPQVYPALGSGLTGLLTGQKTVDDVLKAMDSAWG</sequence>
<dbReference type="EMBL" id="BAAAGX010000014">
    <property type="protein sequence ID" value="GAA0248367.1"/>
    <property type="molecule type" value="Genomic_DNA"/>
</dbReference>
<dbReference type="InterPro" id="IPR006059">
    <property type="entry name" value="SBP"/>
</dbReference>
<dbReference type="Pfam" id="PF13416">
    <property type="entry name" value="SBP_bac_8"/>
    <property type="match status" value="1"/>
</dbReference>
<name>A0ABP3E410_9ACTN</name>
<feature type="signal peptide" evidence="1">
    <location>
        <begin position="1"/>
        <end position="26"/>
    </location>
</feature>
<reference evidence="3" key="1">
    <citation type="journal article" date="2019" name="Int. J. Syst. Evol. Microbiol.">
        <title>The Global Catalogue of Microorganisms (GCM) 10K type strain sequencing project: providing services to taxonomists for standard genome sequencing and annotation.</title>
        <authorList>
            <consortium name="The Broad Institute Genomics Platform"/>
            <consortium name="The Broad Institute Genome Sequencing Center for Infectious Disease"/>
            <person name="Wu L."/>
            <person name="Ma J."/>
        </authorList>
    </citation>
    <scope>NUCLEOTIDE SEQUENCE [LARGE SCALE GENOMIC DNA]</scope>
    <source>
        <strain evidence="3">JCM 10425</strain>
    </source>
</reference>
<dbReference type="Proteomes" id="UP001500967">
    <property type="component" value="Unassembled WGS sequence"/>
</dbReference>
<gene>
    <name evidence="2" type="ORF">GCM10009539_37080</name>
</gene>
<dbReference type="Gene3D" id="3.40.190.10">
    <property type="entry name" value="Periplasmic binding protein-like II"/>
    <property type="match status" value="2"/>
</dbReference>
<evidence type="ECO:0000313" key="2">
    <source>
        <dbReference type="EMBL" id="GAA0248367.1"/>
    </source>
</evidence>
<organism evidence="2 3">
    <name type="scientific">Cryptosporangium japonicum</name>
    <dbReference type="NCBI Taxonomy" id="80872"/>
    <lineage>
        <taxon>Bacteria</taxon>
        <taxon>Bacillati</taxon>
        <taxon>Actinomycetota</taxon>
        <taxon>Actinomycetes</taxon>
        <taxon>Cryptosporangiales</taxon>
        <taxon>Cryptosporangiaceae</taxon>
        <taxon>Cryptosporangium</taxon>
    </lineage>
</organism>
<feature type="chain" id="PRO_5046768022" evidence="1">
    <location>
        <begin position="27"/>
        <end position="426"/>
    </location>
</feature>
<dbReference type="PANTHER" id="PTHR43649:SF12">
    <property type="entry name" value="DIACETYLCHITOBIOSE BINDING PROTEIN DASA"/>
    <property type="match status" value="1"/>
</dbReference>
<dbReference type="RefSeq" id="WP_344650078.1">
    <property type="nucleotide sequence ID" value="NZ_BAAAGX010000014.1"/>
</dbReference>
<dbReference type="InterPro" id="IPR050490">
    <property type="entry name" value="Bact_solute-bd_prot1"/>
</dbReference>
<keyword evidence="1" id="KW-0732">Signal</keyword>
<protein>
    <submittedName>
        <fullName evidence="2">Sugar ABC transporter substrate-binding protein</fullName>
    </submittedName>
</protein>
<proteinExistence type="predicted"/>
<keyword evidence="3" id="KW-1185">Reference proteome</keyword>
<evidence type="ECO:0000313" key="3">
    <source>
        <dbReference type="Proteomes" id="UP001500967"/>
    </source>
</evidence>